<dbReference type="AlphaFoldDB" id="A0A3B0SNV3"/>
<feature type="transmembrane region" description="Helical" evidence="1">
    <location>
        <begin position="20"/>
        <end position="39"/>
    </location>
</feature>
<dbReference type="SUPFAM" id="SSF141868">
    <property type="entry name" value="EAL domain-like"/>
    <property type="match status" value="1"/>
</dbReference>
<sequence>MPSRLRHSISVSRAHLRSIITGPQILIYLPMVVILGFWFGGKELILGMIMGVPICIIGLGIINSGRHGPLGKMGYTSGTPDHRALDDRLDIILNTARKSSQKMACMLVALDDFDVITARHGRATVDNVLNRMKNRLAIALRSNDVVYRHGNCSFGIAIGPVQQFDLEIGLHLAGRLQAAVEDPIILGDTTIYISVSVGFSLDTDIGLGTGADLADAAHLALREAQRHGPSSIRAYSPNIHDIASCPHFITDGLQNALENGQIRPWFQPQVSTDTGQITGFEALARWAHPELGMLAPADFLPGLEQAGKTERLGEVMLFQALNALKSWDAQGLDVPQVGVNFTSEELRNPKLPEKIGWELDRFDMIPDRLTVEVLETVVANSPEDMISRNIKRLSEMGCHIDLDDFGTGHASISLIRRFAIERIKIDRTFVTKVDCDPEQQRMVSAILLMAEKLGLETLAEGVETAGEHAMLAQLGCGHVQGYGIGRPMPFDKTADWISHYLLKLDDLPVIGQVRS</sequence>
<dbReference type="InterPro" id="IPR029787">
    <property type="entry name" value="Nucleotide_cyclase"/>
</dbReference>
<keyword evidence="1" id="KW-1133">Transmembrane helix</keyword>
<protein>
    <submittedName>
        <fullName evidence="4">Sensory box/GGDEF family protein</fullName>
    </submittedName>
</protein>
<dbReference type="GO" id="GO:0071111">
    <property type="term" value="F:cyclic-guanylate-specific phosphodiesterase activity"/>
    <property type="evidence" value="ECO:0007669"/>
    <property type="project" value="InterPro"/>
</dbReference>
<proteinExistence type="predicted"/>
<dbReference type="Pfam" id="PF00563">
    <property type="entry name" value="EAL"/>
    <property type="match status" value="1"/>
</dbReference>
<dbReference type="EMBL" id="UOEG01000266">
    <property type="protein sequence ID" value="VAW03932.1"/>
    <property type="molecule type" value="Genomic_DNA"/>
</dbReference>
<accession>A0A3B0SNV3</accession>
<dbReference type="SMART" id="SM00052">
    <property type="entry name" value="EAL"/>
    <property type="match status" value="1"/>
</dbReference>
<dbReference type="PROSITE" id="PS50883">
    <property type="entry name" value="EAL"/>
    <property type="match status" value="1"/>
</dbReference>
<dbReference type="NCBIfam" id="TIGR00254">
    <property type="entry name" value="GGDEF"/>
    <property type="match status" value="1"/>
</dbReference>
<dbReference type="SMART" id="SM00267">
    <property type="entry name" value="GGDEF"/>
    <property type="match status" value="1"/>
</dbReference>
<feature type="domain" description="GGDEF" evidence="3">
    <location>
        <begin position="101"/>
        <end position="237"/>
    </location>
</feature>
<evidence type="ECO:0000259" key="2">
    <source>
        <dbReference type="PROSITE" id="PS50883"/>
    </source>
</evidence>
<dbReference type="InterPro" id="IPR035919">
    <property type="entry name" value="EAL_sf"/>
</dbReference>
<dbReference type="InterPro" id="IPR001633">
    <property type="entry name" value="EAL_dom"/>
</dbReference>
<evidence type="ECO:0000313" key="4">
    <source>
        <dbReference type="EMBL" id="VAW03932.1"/>
    </source>
</evidence>
<dbReference type="InterPro" id="IPR000160">
    <property type="entry name" value="GGDEF_dom"/>
</dbReference>
<dbReference type="CDD" id="cd01948">
    <property type="entry name" value="EAL"/>
    <property type="match status" value="1"/>
</dbReference>
<dbReference type="PROSITE" id="PS50887">
    <property type="entry name" value="GGDEF"/>
    <property type="match status" value="1"/>
</dbReference>
<dbReference type="Gene3D" id="3.30.70.270">
    <property type="match status" value="1"/>
</dbReference>
<keyword evidence="1" id="KW-0812">Transmembrane</keyword>
<dbReference type="SUPFAM" id="SSF55073">
    <property type="entry name" value="Nucleotide cyclase"/>
    <property type="match status" value="1"/>
</dbReference>
<evidence type="ECO:0000259" key="3">
    <source>
        <dbReference type="PROSITE" id="PS50887"/>
    </source>
</evidence>
<name>A0A3B0SNV3_9ZZZZ</name>
<dbReference type="InterPro" id="IPR050706">
    <property type="entry name" value="Cyclic-di-GMP_PDE-like"/>
</dbReference>
<keyword evidence="1" id="KW-0472">Membrane</keyword>
<dbReference type="Pfam" id="PF00990">
    <property type="entry name" value="GGDEF"/>
    <property type="match status" value="1"/>
</dbReference>
<dbReference type="PANTHER" id="PTHR33121:SF70">
    <property type="entry name" value="SIGNALING PROTEIN YKOW"/>
    <property type="match status" value="1"/>
</dbReference>
<gene>
    <name evidence="4" type="ORF">MNBD_ALPHA07-1441</name>
</gene>
<reference evidence="4" key="1">
    <citation type="submission" date="2018-06" db="EMBL/GenBank/DDBJ databases">
        <authorList>
            <person name="Zhirakovskaya E."/>
        </authorList>
    </citation>
    <scope>NUCLEOTIDE SEQUENCE</scope>
</reference>
<dbReference type="InterPro" id="IPR043128">
    <property type="entry name" value="Rev_trsase/Diguanyl_cyclase"/>
</dbReference>
<dbReference type="Gene3D" id="3.20.20.450">
    <property type="entry name" value="EAL domain"/>
    <property type="match status" value="1"/>
</dbReference>
<organism evidence="4">
    <name type="scientific">hydrothermal vent metagenome</name>
    <dbReference type="NCBI Taxonomy" id="652676"/>
    <lineage>
        <taxon>unclassified sequences</taxon>
        <taxon>metagenomes</taxon>
        <taxon>ecological metagenomes</taxon>
    </lineage>
</organism>
<dbReference type="PANTHER" id="PTHR33121">
    <property type="entry name" value="CYCLIC DI-GMP PHOSPHODIESTERASE PDEF"/>
    <property type="match status" value="1"/>
</dbReference>
<feature type="domain" description="EAL" evidence="2">
    <location>
        <begin position="246"/>
        <end position="501"/>
    </location>
</feature>
<evidence type="ECO:0000256" key="1">
    <source>
        <dbReference type="SAM" id="Phobius"/>
    </source>
</evidence>
<feature type="transmembrane region" description="Helical" evidence="1">
    <location>
        <begin position="45"/>
        <end position="63"/>
    </location>
</feature>